<dbReference type="EMBL" id="AGEJ01000005">
    <property type="protein sequence ID" value="EMD17520.1"/>
    <property type="molecule type" value="Genomic_DNA"/>
</dbReference>
<dbReference type="STRING" id="999415.HMPREF9943_00307"/>
<sequence>MKAILAAVNNRNEDFNILLEELKGLCKACNIEYTHIMIQNTIPSKAYYLGKGKAYELKEWINDEEIVIFNDELSGLQMRNLRALLDIEVTDRTDLILRIFASRAHTKEARLQVEIARLNYELPRLSGMHQGIYSQQGGMGFRGAGETQLELDRRKIHNRIAGCKKELAILKKERQIQRKQRKYKDIIALTGYTNSGKSSLMNLYTHKKVEAKDMLFATLQTSSRKVRIKNRDLIMSDTVGFISHLPTHLIQAFLSTLEEVKEASLILMIIDRSSPYVNKHIEVTLDTLNKLGVKDIPILYVYNKEDLESQDFFVPKEPYVFISVKNKTHMNELEDMIITLLTKDYQRVTLDIPYTNGGLYNELSHKYQIIKQEFKDRSISIVLELDQEDYFKYRQYRI</sequence>
<evidence type="ECO:0000256" key="5">
    <source>
        <dbReference type="HAMAP-Rule" id="MF_00900"/>
    </source>
</evidence>
<dbReference type="PIRSF" id="PIRSF006809">
    <property type="entry name" value="GTP-binding_hflX_prd"/>
    <property type="match status" value="1"/>
</dbReference>
<dbReference type="PRINTS" id="PR00326">
    <property type="entry name" value="GTP1OBG"/>
</dbReference>
<comment type="function">
    <text evidence="5">GTPase that associates with the 50S ribosomal subunit and may have a role during protein synthesis or ribosome biogenesis.</text>
</comment>
<reference evidence="9 10" key="1">
    <citation type="submission" date="2013-02" db="EMBL/GenBank/DDBJ databases">
        <title>The Genome Sequence of Lactobacillus catenaformis F0143.</title>
        <authorList>
            <consortium name="The Broad Institute Genome Sequencing Platform"/>
            <person name="Earl A."/>
            <person name="Ward D."/>
            <person name="Feldgarden M."/>
            <person name="Gevers D."/>
            <person name="Izard J."/>
            <person name="Blanton J.M."/>
            <person name="Mathney J."/>
            <person name="Dewhirst F.E."/>
            <person name="Young S.K."/>
            <person name="Zeng Q."/>
            <person name="Gargeya S."/>
            <person name="Fitzgerald M."/>
            <person name="Haas B."/>
            <person name="Abouelleil A."/>
            <person name="Alvarado L."/>
            <person name="Arachchi H.M."/>
            <person name="Berlin A."/>
            <person name="Chapman S.B."/>
            <person name="Gearin G."/>
            <person name="Goldberg J."/>
            <person name="Griggs A."/>
            <person name="Gujja S."/>
            <person name="Hansen M."/>
            <person name="Heiman D."/>
            <person name="Howarth C."/>
            <person name="Larimer J."/>
            <person name="Lui A."/>
            <person name="MacDonald P.J.P."/>
            <person name="McCowen C."/>
            <person name="Montmayeur A."/>
            <person name="Murphy C."/>
            <person name="Neiman D."/>
            <person name="Pearson M."/>
            <person name="Priest M."/>
            <person name="Roberts A."/>
            <person name="Saif S."/>
            <person name="Shea T."/>
            <person name="Sisk P."/>
            <person name="Stolte C."/>
            <person name="Sykes S."/>
            <person name="Wortman J."/>
            <person name="Nusbaum C."/>
            <person name="Birren B."/>
        </authorList>
    </citation>
    <scope>NUCLEOTIDE SEQUENCE [LARGE SCALE GENOMIC DNA]</scope>
    <source>
        <strain evidence="9 10">OT 569</strain>
    </source>
</reference>
<comment type="subunit">
    <text evidence="5">Monomer. Associates with the 50S ribosomal subunit.</text>
</comment>
<dbReference type="CDD" id="cd01878">
    <property type="entry name" value="HflX"/>
    <property type="match status" value="1"/>
</dbReference>
<keyword evidence="3 7" id="KW-0460">Magnesium</keyword>
<evidence type="ECO:0000256" key="3">
    <source>
        <dbReference type="ARBA" id="ARBA00022842"/>
    </source>
</evidence>
<dbReference type="AlphaFoldDB" id="M2Q3S7"/>
<dbReference type="Pfam" id="PF01926">
    <property type="entry name" value="MMR_HSR1"/>
    <property type="match status" value="1"/>
</dbReference>
<dbReference type="Proteomes" id="UP000011758">
    <property type="component" value="Unassembled WGS sequence"/>
</dbReference>
<dbReference type="eggNOG" id="COG2262">
    <property type="taxonomic scope" value="Bacteria"/>
</dbReference>
<feature type="binding site" evidence="6">
    <location>
        <begin position="323"/>
        <end position="325"/>
    </location>
    <ligand>
        <name>GTP</name>
        <dbReference type="ChEBI" id="CHEBI:37565"/>
    </ligand>
</feature>
<feature type="binding site" evidence="6">
    <location>
        <begin position="303"/>
        <end position="306"/>
    </location>
    <ligand>
        <name>GTP</name>
        <dbReference type="ChEBI" id="CHEBI:37565"/>
    </ligand>
</feature>
<dbReference type="SUPFAM" id="SSF52540">
    <property type="entry name" value="P-loop containing nucleoside triphosphate hydrolases"/>
    <property type="match status" value="1"/>
</dbReference>
<evidence type="ECO:0000256" key="1">
    <source>
        <dbReference type="ARBA" id="ARBA00022723"/>
    </source>
</evidence>
<dbReference type="NCBIfam" id="TIGR03156">
    <property type="entry name" value="GTP_HflX"/>
    <property type="match status" value="1"/>
</dbReference>
<comment type="caution">
    <text evidence="9">The sequence shown here is derived from an EMBL/GenBank/DDBJ whole genome shotgun (WGS) entry which is preliminary data.</text>
</comment>
<dbReference type="HAMAP" id="MF_00900">
    <property type="entry name" value="GTPase_HflX"/>
    <property type="match status" value="1"/>
</dbReference>
<dbReference type="InterPro" id="IPR025121">
    <property type="entry name" value="GTPase_HflX_N"/>
</dbReference>
<feature type="binding site" evidence="7">
    <location>
        <position position="218"/>
    </location>
    <ligand>
        <name>Mg(2+)</name>
        <dbReference type="ChEBI" id="CHEBI:18420"/>
    </ligand>
</feature>
<dbReference type="Pfam" id="PF13167">
    <property type="entry name" value="GTP-bdg_N"/>
    <property type="match status" value="1"/>
</dbReference>
<evidence type="ECO:0000313" key="10">
    <source>
        <dbReference type="Proteomes" id="UP000011758"/>
    </source>
</evidence>
<dbReference type="InterPro" id="IPR030394">
    <property type="entry name" value="G_HFLX_dom"/>
</dbReference>
<dbReference type="InterPro" id="IPR006073">
    <property type="entry name" value="GTP-bd"/>
</dbReference>
<keyword evidence="10" id="KW-1185">Reference proteome</keyword>
<protein>
    <recommendedName>
        <fullName evidence="5">GTPase HflX</fullName>
    </recommendedName>
    <alternativeName>
        <fullName evidence="5">GTP-binding protein HflX</fullName>
    </alternativeName>
</protein>
<organism evidence="9 10">
    <name type="scientific">Eggerthia catenaformis OT 569 = DSM 20559</name>
    <dbReference type="NCBI Taxonomy" id="999415"/>
    <lineage>
        <taxon>Bacteria</taxon>
        <taxon>Bacillati</taxon>
        <taxon>Bacillota</taxon>
        <taxon>Erysipelotrichia</taxon>
        <taxon>Erysipelotrichales</taxon>
        <taxon>Coprobacillaceae</taxon>
        <taxon>Eggerthia</taxon>
    </lineage>
</organism>
<feature type="binding site" evidence="6">
    <location>
        <begin position="237"/>
        <end position="240"/>
    </location>
    <ligand>
        <name>GTP</name>
        <dbReference type="ChEBI" id="CHEBI:37565"/>
    </ligand>
</feature>
<comment type="cofactor">
    <cofactor evidence="7">
        <name>Mg(2+)</name>
        <dbReference type="ChEBI" id="CHEBI:18420"/>
    </cofactor>
</comment>
<dbReference type="OrthoDB" id="9812272at2"/>
<dbReference type="GO" id="GO:0005525">
    <property type="term" value="F:GTP binding"/>
    <property type="evidence" value="ECO:0007669"/>
    <property type="project" value="UniProtKB-UniRule"/>
</dbReference>
<feature type="binding site" evidence="7">
    <location>
        <position position="198"/>
    </location>
    <ligand>
        <name>Mg(2+)</name>
        <dbReference type="ChEBI" id="CHEBI:18420"/>
    </ligand>
</feature>
<keyword evidence="1 7" id="KW-0479">Metal-binding</keyword>
<dbReference type="GO" id="GO:0046872">
    <property type="term" value="F:metal ion binding"/>
    <property type="evidence" value="ECO:0007669"/>
    <property type="project" value="UniProtKB-KW"/>
</dbReference>
<dbReference type="RefSeq" id="WP_004801409.1">
    <property type="nucleotide sequence ID" value="NZ_KB446646.1"/>
</dbReference>
<dbReference type="InterPro" id="IPR027417">
    <property type="entry name" value="P-loop_NTPase"/>
</dbReference>
<feature type="domain" description="Hflx-type G" evidence="8">
    <location>
        <begin position="185"/>
        <end position="345"/>
    </location>
</feature>
<proteinExistence type="inferred from homology"/>
<dbReference type="GO" id="GO:0003924">
    <property type="term" value="F:GTPase activity"/>
    <property type="evidence" value="ECO:0007669"/>
    <property type="project" value="UniProtKB-UniRule"/>
</dbReference>
<gene>
    <name evidence="5" type="primary">hflX</name>
    <name evidence="9" type="ORF">HMPREF9943_00307</name>
</gene>
<accession>M2Q3S7</accession>
<evidence type="ECO:0000259" key="8">
    <source>
        <dbReference type="PROSITE" id="PS51705"/>
    </source>
</evidence>
<dbReference type="Gene3D" id="3.40.50.300">
    <property type="entry name" value="P-loop containing nucleotide triphosphate hydrolases"/>
    <property type="match status" value="1"/>
</dbReference>
<keyword evidence="5" id="KW-0963">Cytoplasm</keyword>
<dbReference type="Gene3D" id="3.40.50.11060">
    <property type="entry name" value="GTPase HflX, N-terminal domain"/>
    <property type="match status" value="1"/>
</dbReference>
<feature type="binding site" evidence="6">
    <location>
        <begin position="191"/>
        <end position="198"/>
    </location>
    <ligand>
        <name>GTP</name>
        <dbReference type="ChEBI" id="CHEBI:37565"/>
    </ligand>
</feature>
<dbReference type="GO" id="GO:0005737">
    <property type="term" value="C:cytoplasm"/>
    <property type="evidence" value="ECO:0007669"/>
    <property type="project" value="UniProtKB-SubCell"/>
</dbReference>
<evidence type="ECO:0000256" key="4">
    <source>
        <dbReference type="ARBA" id="ARBA00023134"/>
    </source>
</evidence>
<dbReference type="PATRIC" id="fig|999415.3.peg.307"/>
<dbReference type="InterPro" id="IPR016496">
    <property type="entry name" value="GTPase_HflX"/>
</dbReference>
<dbReference type="InterPro" id="IPR032305">
    <property type="entry name" value="GTP-bd_M"/>
</dbReference>
<dbReference type="Pfam" id="PF16360">
    <property type="entry name" value="GTP-bdg_M"/>
    <property type="match status" value="1"/>
</dbReference>
<dbReference type="PANTHER" id="PTHR10229:SF4">
    <property type="entry name" value="GTPASE HFLX"/>
    <property type="match status" value="1"/>
</dbReference>
<evidence type="ECO:0000313" key="9">
    <source>
        <dbReference type="EMBL" id="EMD17520.1"/>
    </source>
</evidence>
<name>M2Q3S7_9FIRM</name>
<comment type="subcellular location">
    <subcellularLocation>
        <location evidence="5">Cytoplasm</location>
    </subcellularLocation>
    <text evidence="5">May associate with membranes.</text>
</comment>
<keyword evidence="2 5" id="KW-0547">Nucleotide-binding</keyword>
<keyword evidence="4 5" id="KW-0342">GTP-binding</keyword>
<evidence type="ECO:0000256" key="2">
    <source>
        <dbReference type="ARBA" id="ARBA00022741"/>
    </source>
</evidence>
<comment type="similarity">
    <text evidence="5">Belongs to the TRAFAC class OBG-HflX-like GTPase superfamily. HflX GTPase family.</text>
</comment>
<dbReference type="GO" id="GO:0043022">
    <property type="term" value="F:ribosome binding"/>
    <property type="evidence" value="ECO:0007669"/>
    <property type="project" value="TreeGrafter"/>
</dbReference>
<dbReference type="PROSITE" id="PS51705">
    <property type="entry name" value="G_HFLX"/>
    <property type="match status" value="1"/>
</dbReference>
<evidence type="ECO:0000256" key="7">
    <source>
        <dbReference type="PIRSR" id="PIRSR006809-2"/>
    </source>
</evidence>
<dbReference type="PANTHER" id="PTHR10229">
    <property type="entry name" value="GTP-BINDING PROTEIN HFLX"/>
    <property type="match status" value="1"/>
</dbReference>
<evidence type="ECO:0000256" key="6">
    <source>
        <dbReference type="PIRSR" id="PIRSR006809-1"/>
    </source>
</evidence>
<dbReference type="Gene3D" id="6.10.250.2860">
    <property type="match status" value="1"/>
</dbReference>
<dbReference type="InterPro" id="IPR042108">
    <property type="entry name" value="GTPase_HflX_N_sf"/>
</dbReference>